<dbReference type="InterPro" id="IPR028994">
    <property type="entry name" value="Integrin_alpha_N"/>
</dbReference>
<dbReference type="EMBL" id="SHKW01000001">
    <property type="protein sequence ID" value="RZU42700.1"/>
    <property type="molecule type" value="Genomic_DNA"/>
</dbReference>
<evidence type="ECO:0000259" key="4">
    <source>
        <dbReference type="Pfam" id="PF07593"/>
    </source>
</evidence>
<keyword evidence="6" id="KW-1185">Reference proteome</keyword>
<proteinExistence type="predicted"/>
<reference evidence="5 6" key="1">
    <citation type="submission" date="2019-02" db="EMBL/GenBank/DDBJ databases">
        <title>Genomic Encyclopedia of Archaeal and Bacterial Type Strains, Phase II (KMG-II): from individual species to whole genera.</title>
        <authorList>
            <person name="Goeker M."/>
        </authorList>
    </citation>
    <scope>NUCLEOTIDE SEQUENCE [LARGE SCALE GENOMIC DNA]</scope>
    <source>
        <strain evidence="5 6">DSM 18101</strain>
    </source>
</reference>
<evidence type="ECO:0000256" key="2">
    <source>
        <dbReference type="SAM" id="MobiDB-lite"/>
    </source>
</evidence>
<dbReference type="InterPro" id="IPR027039">
    <property type="entry name" value="Crtac1"/>
</dbReference>
<feature type="chain" id="PRO_5020471674" evidence="3">
    <location>
        <begin position="22"/>
        <end position="612"/>
    </location>
</feature>
<evidence type="ECO:0000313" key="5">
    <source>
        <dbReference type="EMBL" id="RZU42700.1"/>
    </source>
</evidence>
<comment type="caution">
    <text evidence="5">The sequence shown here is derived from an EMBL/GenBank/DDBJ whole genome shotgun (WGS) entry which is preliminary data.</text>
</comment>
<evidence type="ECO:0000313" key="6">
    <source>
        <dbReference type="Proteomes" id="UP000292958"/>
    </source>
</evidence>
<dbReference type="InterPro" id="IPR011519">
    <property type="entry name" value="UnbV_ASPIC"/>
</dbReference>
<accession>A0A4Q7YY39</accession>
<feature type="region of interest" description="Disordered" evidence="2">
    <location>
        <begin position="26"/>
        <end position="49"/>
    </location>
</feature>
<dbReference type="RefSeq" id="WP_130420696.1">
    <property type="nucleotide sequence ID" value="NZ_SHKW01000001.1"/>
</dbReference>
<dbReference type="Pfam" id="PF13517">
    <property type="entry name" value="FG-GAP_3"/>
    <property type="match status" value="3"/>
</dbReference>
<dbReference type="Proteomes" id="UP000292958">
    <property type="component" value="Unassembled WGS sequence"/>
</dbReference>
<feature type="signal peptide" evidence="3">
    <location>
        <begin position="1"/>
        <end position="21"/>
    </location>
</feature>
<protein>
    <submittedName>
        <fullName evidence="5">VCBS repeat protein</fullName>
    </submittedName>
</protein>
<dbReference type="SUPFAM" id="SSF69318">
    <property type="entry name" value="Integrin alpha N-terminal domain"/>
    <property type="match status" value="1"/>
</dbReference>
<evidence type="ECO:0000256" key="3">
    <source>
        <dbReference type="SAM" id="SignalP"/>
    </source>
</evidence>
<dbReference type="AlphaFoldDB" id="A0A4Q7YY39"/>
<dbReference type="OrthoDB" id="9816120at2"/>
<dbReference type="Gene3D" id="2.130.10.130">
    <property type="entry name" value="Integrin alpha, N-terminal"/>
    <property type="match status" value="1"/>
</dbReference>
<dbReference type="PANTHER" id="PTHR16026:SF0">
    <property type="entry name" value="CARTILAGE ACIDIC PROTEIN 1"/>
    <property type="match status" value="1"/>
</dbReference>
<name>A0A4Q7YY39_9BACT</name>
<feature type="domain" description="ASPIC/UnbV" evidence="4">
    <location>
        <begin position="536"/>
        <end position="603"/>
    </location>
</feature>
<sequence length="612" mass="65805">MIRFFLTAALCNVLAAGPALCLAQSSSQRDRPQEGGQPPASGGVNTGGAHSAVYDQQHRPITAGGFVKNGPVVFEDITAKSGLATWTHTMGTHEKRFILEANGSGVALIDYDNDGWLDIYLVNGSTYDALDGKAPAPMAALFHNNHDGTFTNVASEAGVTNQRWGFGAAIADYDNDGWPDIYVSNFGKNRLYHNNHNGTFTDVAEKAGVTLGNWSTGATWGDYDGDGKLDLFVPGYIHYEVATAPAPDKKDTSNSFCQFRGEDVMCGPRGLKGESDHLFHNNGDGTFTDVSDKAGVADKSAYYGLASVFVDINNDGKVDLLVADDSTPNYLYLNKGDGTFEDVSYASGYALNESGRETASMGIAIGDYRNTGLVDLYNTTFSDDYNPLYRNDGNANFTDISYQLGLAEPTIPFLGWGDAFLDFDNDGWKDLILANGHVYPIVDRMPWGTTYAQRPLLFRNLEGKKFELVPAVEGSGLARVVAGHGLAVGDLFNDGKLDAVINVIDSHPLLLHNVSPDKHHWIELKLVGGAKSPRDAVGATVYLAADGKKQRGDIISGGSYASTHDPRLHFGLGNATAIDSIEVHWPSGTVEKFPQIKPDQIVTLTEGKGAQP</sequence>
<dbReference type="InterPro" id="IPR013517">
    <property type="entry name" value="FG-GAP"/>
</dbReference>
<organism evidence="5 6">
    <name type="scientific">Edaphobacter modestus</name>
    <dbReference type="NCBI Taxonomy" id="388466"/>
    <lineage>
        <taxon>Bacteria</taxon>
        <taxon>Pseudomonadati</taxon>
        <taxon>Acidobacteriota</taxon>
        <taxon>Terriglobia</taxon>
        <taxon>Terriglobales</taxon>
        <taxon>Acidobacteriaceae</taxon>
        <taxon>Edaphobacter</taxon>
    </lineage>
</organism>
<evidence type="ECO:0000256" key="1">
    <source>
        <dbReference type="ARBA" id="ARBA00022729"/>
    </source>
</evidence>
<dbReference type="Pfam" id="PF07593">
    <property type="entry name" value="UnbV_ASPIC"/>
    <property type="match status" value="1"/>
</dbReference>
<keyword evidence="1 3" id="KW-0732">Signal</keyword>
<gene>
    <name evidence="5" type="ORF">BDD14_4292</name>
</gene>
<dbReference type="PANTHER" id="PTHR16026">
    <property type="entry name" value="CARTILAGE ACIDIC PROTEIN 1"/>
    <property type="match status" value="1"/>
</dbReference>